<feature type="coiled-coil region" evidence="7">
    <location>
        <begin position="518"/>
        <end position="545"/>
    </location>
</feature>
<evidence type="ECO:0000256" key="5">
    <source>
        <dbReference type="ARBA" id="ARBA00023136"/>
    </source>
</evidence>
<sequence length="1151" mass="127162">MNRIQEKTAALEAEGVHIGGWSLKQAFFRNKALNIDDGVHQPEQDASFIDWTAAEERSLVRKLDFRVLFPCCILYFLAYLDRANMGFVNVLQKGTPDNFSESLNLHGSDFNWAVSITYFMTTVLLLPSNLLMKTISGKNYFPIIMVGFGAIVCCLGAVQNRAGLFAARFFLGVPEAAVVPACLMYFSFWYKPEERALRFGIFYAANSLATGLGGFIANGVDNLNGKDGLPSWRWLFIIEGLMSIAMAPVVYFLLLTFPETTTAFNEWERHIAINRFGRGSTRQTDATWDTRAVLQVLSRPSTYVFFVSYICLLIVAVSLGTFLPIILTNFAGFSSTLSNEYTSAVYLVAIPIYAFWSWHSDYTRERMWHYLLPVLGAIPCFAIWTYIAAHKSLEGLKPITVYGLAFLGNLVSIAQPAALSYRSSTLYGAAEQAIGGATAVAALSISSIIGPQIYRTSESPWYLSGFSTSCGTLAFTVIGFASLPMWFFLEARQRKKNTGHALPLRALDDALQAQVSDAVRAQANLQTAMEEKVDLAREAAENQAEHVETMELNEMPGGRRASHRSAADVPRSSVRLSSQQTSRPTPRQPEETTESTPPLLFAGGGVRASTDGSPVASSTIDRFHNSSFICRTAILGQDFHDIDHSNGSGPTGGPEYSLSTTDLEILQLHKAFELPDYPERQSLIDVFFDKCWAFMPVVDRLGLDPTDNENPTSYVLLQAVLLAGRIMRPNRYPASIIDVVYRRLKALIYSGYERDPLNLLAALCVVQWVPAAAPKDVTQDSPRYWTTMAVGIAQQMGLHRKSASPKADESLRRRIWFTLCARDNVSASAHGRPRLINLLDCDQPILTIEDFPKSTNSKHAQIFLSYVSVLQILGDLCQCVVRKGEAAAHEKEDIAARLMAFTSNLPPDLRLVDGTGSPMPYDLLVAQLHIPILATILILYRPRSVFTLKSASAAGVAAANLSYRIFEAIELREHTHCLSSTFAWHLLMTCVPLVSSLKVPQLREAADSALDSLERSLETLGKTRPAGANNLRSVRSIRKAMASSLESGRVGSLEGDLQDSGTYLSMAPALLSIYGGEAVRHYEKLVGQLGPPVPNNLNDGTETNYDLTLPSQHQQDFLELLGIGDAEDQFNFDDLFGLGHSWMMRDWVTEF</sequence>
<dbReference type="InterPro" id="IPR007219">
    <property type="entry name" value="XnlR_reg_dom"/>
</dbReference>
<dbReference type="Pfam" id="PF07690">
    <property type="entry name" value="MFS_1"/>
    <property type="match status" value="1"/>
</dbReference>
<evidence type="ECO:0000256" key="1">
    <source>
        <dbReference type="ARBA" id="ARBA00004141"/>
    </source>
</evidence>
<feature type="transmembrane region" description="Helical" evidence="9">
    <location>
        <begin position="110"/>
        <end position="128"/>
    </location>
</feature>
<dbReference type="PROSITE" id="PS50850">
    <property type="entry name" value="MFS"/>
    <property type="match status" value="1"/>
</dbReference>
<dbReference type="SUPFAM" id="SSF103473">
    <property type="entry name" value="MFS general substrate transporter"/>
    <property type="match status" value="1"/>
</dbReference>
<keyword evidence="6" id="KW-0539">Nucleus</keyword>
<accession>A0ABR0DYJ9</accession>
<evidence type="ECO:0000256" key="9">
    <source>
        <dbReference type="SAM" id="Phobius"/>
    </source>
</evidence>
<evidence type="ECO:0000256" key="2">
    <source>
        <dbReference type="ARBA" id="ARBA00022448"/>
    </source>
</evidence>
<keyword evidence="4 9" id="KW-1133">Transmembrane helix</keyword>
<dbReference type="EMBL" id="JAXOVC010000014">
    <property type="protein sequence ID" value="KAK4494063.1"/>
    <property type="molecule type" value="Genomic_DNA"/>
</dbReference>
<feature type="transmembrane region" description="Helical" evidence="9">
    <location>
        <begin position="63"/>
        <end position="80"/>
    </location>
</feature>
<dbReference type="PANTHER" id="PTHR43791:SF36">
    <property type="entry name" value="TRANSPORTER, PUTATIVE (AFU_ORTHOLOGUE AFUA_6G08340)-RELATED"/>
    <property type="match status" value="1"/>
</dbReference>
<feature type="transmembrane region" description="Helical" evidence="9">
    <location>
        <begin position="165"/>
        <end position="188"/>
    </location>
</feature>
<feature type="transmembrane region" description="Helical" evidence="9">
    <location>
        <begin position="466"/>
        <end position="489"/>
    </location>
</feature>
<feature type="transmembrane region" description="Helical" evidence="9">
    <location>
        <begin position="200"/>
        <end position="220"/>
    </location>
</feature>
<organism evidence="11 12">
    <name type="scientific">Zasmidium cellare</name>
    <name type="common">Wine cellar mold</name>
    <name type="synonym">Racodium cellare</name>
    <dbReference type="NCBI Taxonomy" id="395010"/>
    <lineage>
        <taxon>Eukaryota</taxon>
        <taxon>Fungi</taxon>
        <taxon>Dikarya</taxon>
        <taxon>Ascomycota</taxon>
        <taxon>Pezizomycotina</taxon>
        <taxon>Dothideomycetes</taxon>
        <taxon>Dothideomycetidae</taxon>
        <taxon>Mycosphaerellales</taxon>
        <taxon>Mycosphaerellaceae</taxon>
        <taxon>Zasmidium</taxon>
    </lineage>
</organism>
<dbReference type="InterPro" id="IPR020846">
    <property type="entry name" value="MFS_dom"/>
</dbReference>
<keyword evidence="2" id="KW-0813">Transport</keyword>
<dbReference type="Gene3D" id="1.20.1250.20">
    <property type="entry name" value="MFS general substrate transporter like domains"/>
    <property type="match status" value="2"/>
</dbReference>
<comment type="caution">
    <text evidence="11">The sequence shown here is derived from an EMBL/GenBank/DDBJ whole genome shotgun (WGS) entry which is preliminary data.</text>
</comment>
<evidence type="ECO:0000256" key="4">
    <source>
        <dbReference type="ARBA" id="ARBA00022989"/>
    </source>
</evidence>
<evidence type="ECO:0000313" key="12">
    <source>
        <dbReference type="Proteomes" id="UP001305779"/>
    </source>
</evidence>
<dbReference type="Proteomes" id="UP001305779">
    <property type="component" value="Unassembled WGS sequence"/>
</dbReference>
<feature type="region of interest" description="Disordered" evidence="8">
    <location>
        <begin position="549"/>
        <end position="617"/>
    </location>
</feature>
<keyword evidence="7" id="KW-0175">Coiled coil</keyword>
<dbReference type="InterPro" id="IPR036259">
    <property type="entry name" value="MFS_trans_sf"/>
</dbReference>
<keyword evidence="3 9" id="KW-0812">Transmembrane</keyword>
<evidence type="ECO:0000313" key="11">
    <source>
        <dbReference type="EMBL" id="KAK4494063.1"/>
    </source>
</evidence>
<evidence type="ECO:0000256" key="6">
    <source>
        <dbReference type="ARBA" id="ARBA00023242"/>
    </source>
</evidence>
<gene>
    <name evidence="11" type="ORF">PRZ48_014361</name>
</gene>
<dbReference type="Pfam" id="PF04082">
    <property type="entry name" value="Fungal_trans"/>
    <property type="match status" value="1"/>
</dbReference>
<feature type="transmembrane region" description="Helical" evidence="9">
    <location>
        <begin position="368"/>
        <end position="387"/>
    </location>
</feature>
<feature type="transmembrane region" description="Helical" evidence="9">
    <location>
        <begin position="339"/>
        <end position="356"/>
    </location>
</feature>
<reference evidence="11 12" key="1">
    <citation type="journal article" date="2023" name="G3 (Bethesda)">
        <title>A chromosome-level genome assembly of Zasmidium syzygii isolated from banana leaves.</title>
        <authorList>
            <person name="van Westerhoven A.C."/>
            <person name="Mehrabi R."/>
            <person name="Talebi R."/>
            <person name="Steentjes M.B.F."/>
            <person name="Corcolon B."/>
            <person name="Chong P.A."/>
            <person name="Kema G.H.J."/>
            <person name="Seidl M.F."/>
        </authorList>
    </citation>
    <scope>NUCLEOTIDE SEQUENCE [LARGE SCALE GENOMIC DNA]</scope>
    <source>
        <strain evidence="11 12">P124</strain>
    </source>
</reference>
<keyword evidence="12" id="KW-1185">Reference proteome</keyword>
<dbReference type="PANTHER" id="PTHR43791">
    <property type="entry name" value="PERMEASE-RELATED"/>
    <property type="match status" value="1"/>
</dbReference>
<dbReference type="SMART" id="SM00906">
    <property type="entry name" value="Fungal_trans"/>
    <property type="match status" value="1"/>
</dbReference>
<feature type="transmembrane region" description="Helical" evidence="9">
    <location>
        <begin position="232"/>
        <end position="254"/>
    </location>
</feature>
<protein>
    <recommendedName>
        <fullName evidence="10">Major facilitator superfamily (MFS) profile domain-containing protein</fullName>
    </recommendedName>
</protein>
<feature type="compositionally biased region" description="Polar residues" evidence="8">
    <location>
        <begin position="574"/>
        <end position="585"/>
    </location>
</feature>
<feature type="transmembrane region" description="Helical" evidence="9">
    <location>
        <begin position="140"/>
        <end position="159"/>
    </location>
</feature>
<feature type="domain" description="Major facilitator superfamily (MFS) profile" evidence="10">
    <location>
        <begin position="67"/>
        <end position="494"/>
    </location>
</feature>
<feature type="transmembrane region" description="Helical" evidence="9">
    <location>
        <begin position="303"/>
        <end position="327"/>
    </location>
</feature>
<comment type="subcellular location">
    <subcellularLocation>
        <location evidence="1">Membrane</location>
        <topology evidence="1">Multi-pass membrane protein</topology>
    </subcellularLocation>
</comment>
<keyword evidence="5 9" id="KW-0472">Membrane</keyword>
<dbReference type="CDD" id="cd12148">
    <property type="entry name" value="fungal_TF_MHR"/>
    <property type="match status" value="1"/>
</dbReference>
<feature type="transmembrane region" description="Helical" evidence="9">
    <location>
        <begin position="399"/>
        <end position="421"/>
    </location>
</feature>
<evidence type="ECO:0000256" key="3">
    <source>
        <dbReference type="ARBA" id="ARBA00022692"/>
    </source>
</evidence>
<proteinExistence type="predicted"/>
<name>A0ABR0DYJ9_ZASCE</name>
<evidence type="ECO:0000256" key="8">
    <source>
        <dbReference type="SAM" id="MobiDB-lite"/>
    </source>
</evidence>
<dbReference type="InterPro" id="IPR011701">
    <property type="entry name" value="MFS"/>
</dbReference>
<evidence type="ECO:0000256" key="7">
    <source>
        <dbReference type="SAM" id="Coils"/>
    </source>
</evidence>
<evidence type="ECO:0000259" key="10">
    <source>
        <dbReference type="PROSITE" id="PS50850"/>
    </source>
</evidence>